<protein>
    <submittedName>
        <fullName evidence="6">ABC transporter ATP-binding protein</fullName>
    </submittedName>
</protein>
<evidence type="ECO:0000259" key="5">
    <source>
        <dbReference type="PROSITE" id="PS50893"/>
    </source>
</evidence>
<dbReference type="InterPro" id="IPR027417">
    <property type="entry name" value="P-loop_NTPase"/>
</dbReference>
<evidence type="ECO:0000256" key="1">
    <source>
        <dbReference type="ARBA" id="ARBA00005417"/>
    </source>
</evidence>
<accession>A0A261FJC3</accession>
<dbReference type="Pfam" id="PF00005">
    <property type="entry name" value="ABC_tran"/>
    <property type="match status" value="1"/>
</dbReference>
<dbReference type="PROSITE" id="PS50893">
    <property type="entry name" value="ABC_TRANSPORTER_2"/>
    <property type="match status" value="1"/>
</dbReference>
<evidence type="ECO:0000313" key="7">
    <source>
        <dbReference type="Proteomes" id="UP000216444"/>
    </source>
</evidence>
<dbReference type="InterPro" id="IPR003593">
    <property type="entry name" value="AAA+_ATPase"/>
</dbReference>
<proteinExistence type="inferred from homology"/>
<dbReference type="InterPro" id="IPR003439">
    <property type="entry name" value="ABC_transporter-like_ATP-bd"/>
</dbReference>
<dbReference type="SUPFAM" id="SSF52540">
    <property type="entry name" value="P-loop containing nucleoside triphosphate hydrolases"/>
    <property type="match status" value="1"/>
</dbReference>
<dbReference type="Gene3D" id="3.40.50.300">
    <property type="entry name" value="P-loop containing nucleotide triphosphate hydrolases"/>
    <property type="match status" value="1"/>
</dbReference>
<gene>
    <name evidence="6" type="ORF">BTIS_0321</name>
</gene>
<comment type="similarity">
    <text evidence="1">Belongs to the ABC transporter superfamily.</text>
</comment>
<keyword evidence="3" id="KW-0547">Nucleotide-binding</keyword>
<dbReference type="GO" id="GO:0042626">
    <property type="term" value="F:ATPase-coupled transmembrane transporter activity"/>
    <property type="evidence" value="ECO:0007669"/>
    <property type="project" value="TreeGrafter"/>
</dbReference>
<dbReference type="InterPro" id="IPR050095">
    <property type="entry name" value="ECF_ABC_transporter_ATP-bd"/>
</dbReference>
<comment type="caution">
    <text evidence="6">The sequence shown here is derived from an EMBL/GenBank/DDBJ whole genome shotgun (WGS) entry which is preliminary data.</text>
</comment>
<evidence type="ECO:0000256" key="3">
    <source>
        <dbReference type="ARBA" id="ARBA00022741"/>
    </source>
</evidence>
<evidence type="ECO:0000256" key="2">
    <source>
        <dbReference type="ARBA" id="ARBA00022448"/>
    </source>
</evidence>
<dbReference type="EMBL" id="MWWV01000002">
    <property type="protein sequence ID" value="OZG59168.1"/>
    <property type="molecule type" value="Genomic_DNA"/>
</dbReference>
<name>A0A261FJC3_9BIFI</name>
<keyword evidence="7" id="KW-1185">Reference proteome</keyword>
<dbReference type="AlphaFoldDB" id="A0A261FJC3"/>
<evidence type="ECO:0000313" key="6">
    <source>
        <dbReference type="EMBL" id="OZG59168.1"/>
    </source>
</evidence>
<dbReference type="Proteomes" id="UP000216444">
    <property type="component" value="Unassembled WGS sequence"/>
</dbReference>
<keyword evidence="4 6" id="KW-0067">ATP-binding</keyword>
<sequence length="282" mass="31136">MGLLDMFTRKEIDTRRRSLSFVLNDAKAVYDDGRIGLEPTTLTISEKRVAVIGLNGAGKSTLLKLIDGAMTPASGTVSVVRHILDDNDEPVDGQDTAYDPSHKSDAKALKDIIGIVRREEIPNSYYMAENISEALDAPLKKRKMPDAMRNETIGALFAHFGLTAHARQKADALDSEKRHLLAIVSALAISPAAIVADEPTKGLDEPATRNVARALFSYDRQVVFATHDLTLVTDPIYAIDRVLVLDEHRVVFDGAPNDAVDHYNDLIRERYERMKAGNNSER</sequence>
<dbReference type="GO" id="GO:0043190">
    <property type="term" value="C:ATP-binding cassette (ABC) transporter complex"/>
    <property type="evidence" value="ECO:0007669"/>
    <property type="project" value="TreeGrafter"/>
</dbReference>
<reference evidence="6 7" key="1">
    <citation type="journal article" date="2017" name="BMC Genomics">
        <title>Comparative genomic and phylogenomic analyses of the Bifidobacteriaceae family.</title>
        <authorList>
            <person name="Lugli G.A."/>
            <person name="Milani C."/>
            <person name="Turroni F."/>
            <person name="Duranti S."/>
            <person name="Mancabelli L."/>
            <person name="Mangifesta M."/>
            <person name="Ferrario C."/>
            <person name="Modesto M."/>
            <person name="Mattarelli P."/>
            <person name="Jiri K."/>
            <person name="van Sinderen D."/>
            <person name="Ventura M."/>
        </authorList>
    </citation>
    <scope>NUCLEOTIDE SEQUENCE [LARGE SCALE GENOMIC DNA]</scope>
    <source>
        <strain evidence="6 7">DSM 100201</strain>
    </source>
</reference>
<dbReference type="GO" id="GO:0016887">
    <property type="term" value="F:ATP hydrolysis activity"/>
    <property type="evidence" value="ECO:0007669"/>
    <property type="project" value="InterPro"/>
</dbReference>
<keyword evidence="2" id="KW-0813">Transport</keyword>
<evidence type="ECO:0000256" key="4">
    <source>
        <dbReference type="ARBA" id="ARBA00022840"/>
    </source>
</evidence>
<feature type="domain" description="ABC transporter" evidence="5">
    <location>
        <begin position="14"/>
        <end position="272"/>
    </location>
</feature>
<dbReference type="SMART" id="SM00382">
    <property type="entry name" value="AAA"/>
    <property type="match status" value="1"/>
</dbReference>
<organism evidence="6 7">
    <name type="scientific">Bifidobacterium tissieri</name>
    <dbReference type="NCBI Taxonomy" id="1630162"/>
    <lineage>
        <taxon>Bacteria</taxon>
        <taxon>Bacillati</taxon>
        <taxon>Actinomycetota</taxon>
        <taxon>Actinomycetes</taxon>
        <taxon>Bifidobacteriales</taxon>
        <taxon>Bifidobacteriaceae</taxon>
        <taxon>Bifidobacterium</taxon>
    </lineage>
</organism>
<dbReference type="GO" id="GO:0005524">
    <property type="term" value="F:ATP binding"/>
    <property type="evidence" value="ECO:0007669"/>
    <property type="project" value="UniProtKB-KW"/>
</dbReference>
<dbReference type="RefSeq" id="WP_094662019.1">
    <property type="nucleotide sequence ID" value="NZ_MWWV01000002.1"/>
</dbReference>
<dbReference type="PANTHER" id="PTHR43553">
    <property type="entry name" value="HEAVY METAL TRANSPORTER"/>
    <property type="match status" value="1"/>
</dbReference>